<evidence type="ECO:0000313" key="4">
    <source>
        <dbReference type="EMBL" id="ORD98709.1"/>
    </source>
</evidence>
<dbReference type="PROSITE" id="PS50014">
    <property type="entry name" value="BROMODOMAIN_2"/>
    <property type="match status" value="1"/>
</dbReference>
<gene>
    <name evidence="4" type="ORF">A0H76_2030</name>
</gene>
<feature type="domain" description="Bromo" evidence="3">
    <location>
        <begin position="210"/>
        <end position="291"/>
    </location>
</feature>
<dbReference type="CDD" id="cd04369">
    <property type="entry name" value="Bromodomain"/>
    <property type="match status" value="1"/>
</dbReference>
<keyword evidence="1 2" id="KW-0103">Bromodomain</keyword>
<dbReference type="SUPFAM" id="SSF47370">
    <property type="entry name" value="Bromodomain"/>
    <property type="match status" value="1"/>
</dbReference>
<dbReference type="GO" id="GO:0006325">
    <property type="term" value="P:chromatin organization"/>
    <property type="evidence" value="ECO:0007669"/>
    <property type="project" value="UniProtKB-ARBA"/>
</dbReference>
<dbReference type="Gene3D" id="1.20.920.10">
    <property type="entry name" value="Bromodomain-like"/>
    <property type="match status" value="1"/>
</dbReference>
<organism evidence="4 5">
    <name type="scientific">Hepatospora eriocheir</name>
    <dbReference type="NCBI Taxonomy" id="1081669"/>
    <lineage>
        <taxon>Eukaryota</taxon>
        <taxon>Fungi</taxon>
        <taxon>Fungi incertae sedis</taxon>
        <taxon>Microsporidia</taxon>
        <taxon>Hepatosporidae</taxon>
        <taxon>Hepatospora</taxon>
    </lineage>
</organism>
<dbReference type="VEuPathDB" id="MicrosporidiaDB:HERIO_932"/>
<dbReference type="AlphaFoldDB" id="A0A1X0QFZ7"/>
<evidence type="ECO:0000313" key="5">
    <source>
        <dbReference type="Proteomes" id="UP000192501"/>
    </source>
</evidence>
<dbReference type="Pfam" id="PF00439">
    <property type="entry name" value="Bromodomain"/>
    <property type="match status" value="1"/>
</dbReference>
<dbReference type="VEuPathDB" id="MicrosporidiaDB:A0H76_2030"/>
<evidence type="ECO:0000256" key="1">
    <source>
        <dbReference type="ARBA" id="ARBA00023117"/>
    </source>
</evidence>
<dbReference type="SMART" id="SM00297">
    <property type="entry name" value="BROMO"/>
    <property type="match status" value="1"/>
</dbReference>
<comment type="caution">
    <text evidence="4">The sequence shown here is derived from an EMBL/GenBank/DDBJ whole genome shotgun (WGS) entry which is preliminary data.</text>
</comment>
<protein>
    <recommendedName>
        <fullName evidence="3">Bromo domain-containing protein</fullName>
    </recommendedName>
</protein>
<accession>A0A1X0QFZ7</accession>
<sequence length="396" mass="47238">MKMELYRKDFKLRLKAPKPKKSSKTISILRFNYSKLFPRKISNLVIQFRFTPSTIIYKNIDLPEILIRNARSHKTFGLIEKQIHSFNRDENYLLDFTPIPFADLTIKYSRQNLLNQEYEDSENEVKNINILDEDLPHKNKVCLCGFCNDLFNALRYVLLSTVPFSKIYVSTKTILNGSEKLLYQYSDIVKNISLIDNVIEECKVFFYRIYNNPFYYIFVPEVDLNLYKTYSDIVRFPISLNVIKSKLEGEFIIDNMIIPDQFYKSFDSFYYDIERVYLNCKLFNGKNSEIYKLAIQMEKEVQEFKRGVLNKLVTKDTKTILNEIFEESNKNDLDIEINYDSIRTWNDLDDVMNNLKKTHSRHSNNGKMLNECFISVKKMIFRYFSVYKGRLYKIFD</sequence>
<dbReference type="Proteomes" id="UP000192501">
    <property type="component" value="Unassembled WGS sequence"/>
</dbReference>
<dbReference type="InterPro" id="IPR001487">
    <property type="entry name" value="Bromodomain"/>
</dbReference>
<evidence type="ECO:0000259" key="3">
    <source>
        <dbReference type="PROSITE" id="PS50014"/>
    </source>
</evidence>
<evidence type="ECO:0000256" key="2">
    <source>
        <dbReference type="PROSITE-ProRule" id="PRU00035"/>
    </source>
</evidence>
<proteinExistence type="predicted"/>
<dbReference type="EMBL" id="LTAI01000493">
    <property type="protein sequence ID" value="ORD98709.1"/>
    <property type="molecule type" value="Genomic_DNA"/>
</dbReference>
<reference evidence="4 5" key="1">
    <citation type="journal article" date="2017" name="Environ. Microbiol.">
        <title>Decay of the glycolytic pathway and adaptation to intranuclear parasitism within Enterocytozoonidae microsporidia.</title>
        <authorList>
            <person name="Wiredu Boakye D."/>
            <person name="Jaroenlak P."/>
            <person name="Prachumwat A."/>
            <person name="Williams T.A."/>
            <person name="Bateman K.S."/>
            <person name="Itsathitphaisarn O."/>
            <person name="Sritunyalucksana K."/>
            <person name="Paszkiewicz K.H."/>
            <person name="Moore K.A."/>
            <person name="Stentiford G.D."/>
            <person name="Williams B.A."/>
        </authorList>
    </citation>
    <scope>NUCLEOTIDE SEQUENCE [LARGE SCALE GENOMIC DNA]</scope>
    <source>
        <strain evidence="5">canceri</strain>
    </source>
</reference>
<name>A0A1X0QFZ7_9MICR</name>
<dbReference type="InterPro" id="IPR036427">
    <property type="entry name" value="Bromodomain-like_sf"/>
</dbReference>